<dbReference type="PATRIC" id="fig|1051006.4.peg.677"/>
<sequence length="41" mass="4274">MHDSSLPTSPTERRHSDIGVTSGPEAGGGRPVPTTILTCVR</sequence>
<dbReference type="EMBL" id="AFUN01000007">
    <property type="protein sequence ID" value="EGR97473.1"/>
    <property type="molecule type" value="Genomic_DNA"/>
</dbReference>
<name>F9NU32_9ACTN</name>
<organism evidence="2 3">
    <name type="scientific">[Propionibacterium] namnetense SK182B-JCVI</name>
    <dbReference type="NCBI Taxonomy" id="1051006"/>
    <lineage>
        <taxon>Bacteria</taxon>
        <taxon>Bacillati</taxon>
        <taxon>Actinomycetota</taxon>
        <taxon>Actinomycetes</taxon>
        <taxon>Propionibacteriales</taxon>
        <taxon>Propionibacteriaceae</taxon>
        <taxon>Cutibacterium</taxon>
    </lineage>
</organism>
<accession>F9NU32</accession>
<reference evidence="2 3" key="1">
    <citation type="submission" date="2011-07" db="EMBL/GenBank/DDBJ databases">
        <title>Genome Sequence of Propionibacterium acnes SK182B-JCVI.</title>
        <authorList>
            <person name="Durkin A.S."/>
            <person name="Madupu R."/>
            <person name="Hostetler J."/>
            <person name="Radune D."/>
            <person name="Torralba M."/>
            <person name="Methe B."/>
            <person name="Sutton G."/>
            <person name="Strausberg R.L."/>
            <person name="Nelson K.E."/>
        </authorList>
    </citation>
    <scope>NUCLEOTIDE SEQUENCE [LARGE SCALE GENOMIC DNA]</scope>
    <source>
        <strain evidence="2 3">SK182B-JCVI</strain>
    </source>
</reference>
<dbReference type="Proteomes" id="UP000007832">
    <property type="component" value="Unassembled WGS sequence"/>
</dbReference>
<dbReference type="AlphaFoldDB" id="F9NU32"/>
<gene>
    <name evidence="2" type="ORF">HMPREF1162_0562</name>
</gene>
<comment type="caution">
    <text evidence="2">The sequence shown here is derived from an EMBL/GenBank/DDBJ whole genome shotgun (WGS) entry which is preliminary data.</text>
</comment>
<evidence type="ECO:0000256" key="1">
    <source>
        <dbReference type="SAM" id="MobiDB-lite"/>
    </source>
</evidence>
<feature type="compositionally biased region" description="Polar residues" evidence="1">
    <location>
        <begin position="1"/>
        <end position="10"/>
    </location>
</feature>
<evidence type="ECO:0000313" key="2">
    <source>
        <dbReference type="EMBL" id="EGR97473.1"/>
    </source>
</evidence>
<evidence type="ECO:0000313" key="3">
    <source>
        <dbReference type="Proteomes" id="UP000007832"/>
    </source>
</evidence>
<feature type="region of interest" description="Disordered" evidence="1">
    <location>
        <begin position="1"/>
        <end position="41"/>
    </location>
</feature>
<protein>
    <submittedName>
        <fullName evidence="2">Uncharacterized protein</fullName>
    </submittedName>
</protein>
<proteinExistence type="predicted"/>